<evidence type="ECO:0000256" key="1">
    <source>
        <dbReference type="SAM" id="Phobius"/>
    </source>
</evidence>
<feature type="transmembrane region" description="Helical" evidence="1">
    <location>
        <begin position="74"/>
        <end position="93"/>
    </location>
</feature>
<feature type="transmembrane region" description="Helical" evidence="1">
    <location>
        <begin position="260"/>
        <end position="282"/>
    </location>
</feature>
<dbReference type="PROSITE" id="PS51257">
    <property type="entry name" value="PROKAR_LIPOPROTEIN"/>
    <property type="match status" value="1"/>
</dbReference>
<evidence type="ECO:0000313" key="3">
    <source>
        <dbReference type="Proteomes" id="UP001208114"/>
    </source>
</evidence>
<organism evidence="2 3">
    <name type="scientific">Chryseobacterium gilvum</name>
    <dbReference type="NCBI Taxonomy" id="2976534"/>
    <lineage>
        <taxon>Bacteria</taxon>
        <taxon>Pseudomonadati</taxon>
        <taxon>Bacteroidota</taxon>
        <taxon>Flavobacteriia</taxon>
        <taxon>Flavobacteriales</taxon>
        <taxon>Weeksellaceae</taxon>
        <taxon>Chryseobacterium group</taxon>
        <taxon>Chryseobacterium</taxon>
    </lineage>
</organism>
<keyword evidence="1" id="KW-1133">Transmembrane helix</keyword>
<reference evidence="3" key="1">
    <citation type="submission" date="2023-07" db="EMBL/GenBank/DDBJ databases">
        <title>Chryseobacterium sp. GMJ5 Genome sequencing and assembly.</title>
        <authorList>
            <person name="Jung Y."/>
        </authorList>
    </citation>
    <scope>NUCLEOTIDE SEQUENCE [LARGE SCALE GENOMIC DNA]</scope>
    <source>
        <strain evidence="3">GMJ5</strain>
    </source>
</reference>
<dbReference type="RefSeq" id="WP_262990157.1">
    <property type="nucleotide sequence ID" value="NZ_JAOTEN010000002.1"/>
</dbReference>
<sequence length="446" mass="52747">MKTKIIAYFLLFFINTAVALSCYYYPVTRDQFFYLDKHNLINPFTEYYNAYLYSNPRINQFFTNIISRTKWVEVVFGIIIFNSFFSILFLNIYRRLPRFSEITDVGRFLIFTAFFIFLINYFGEMFYYTPFNTNYTLSHVFYLFYIFILTDYYQDKNEDFIGKFPPLFIIILGIYIGMSNEHIPPVLLAFSFFAAAFYTLKNKKLPNYKVITLNLSLFVGYLILFFAPANKVKEKMVNKSPFEISLKEYGYNIMTIFKSYYYYNAELIVLSVIVMILAVLYFKKIKTHQKIIGRILIYLALIVFSLAIVGLSPLIGTRLLFFSTILIIIVMYELIRRIINNLYVKKILSGMAFVWLLIFFSVSIFATFTANKNSERVLQEITKKSNSTKDVVLKQGFQYFIPELGKFNRKILLENGDVYIDKNPAHNTSQEQNIIYYYRIKSISHK</sequence>
<dbReference type="Proteomes" id="UP001208114">
    <property type="component" value="Unassembled WGS sequence"/>
</dbReference>
<name>A0ABT2VX95_9FLAO</name>
<dbReference type="InterPro" id="IPR045691">
    <property type="entry name" value="DUF6056"/>
</dbReference>
<feature type="transmembrane region" description="Helical" evidence="1">
    <location>
        <begin position="105"/>
        <end position="123"/>
    </location>
</feature>
<feature type="transmembrane region" description="Helical" evidence="1">
    <location>
        <begin position="135"/>
        <end position="153"/>
    </location>
</feature>
<keyword evidence="1" id="KW-0472">Membrane</keyword>
<keyword evidence="1" id="KW-0812">Transmembrane</keyword>
<gene>
    <name evidence="2" type="ORF">N0B16_07430</name>
</gene>
<keyword evidence="3" id="KW-1185">Reference proteome</keyword>
<proteinExistence type="predicted"/>
<feature type="transmembrane region" description="Helical" evidence="1">
    <location>
        <begin position="347"/>
        <end position="368"/>
    </location>
</feature>
<protein>
    <submittedName>
        <fullName evidence="2">DUF6056 family protein</fullName>
    </submittedName>
</protein>
<feature type="transmembrane region" description="Helical" evidence="1">
    <location>
        <begin position="212"/>
        <end position="229"/>
    </location>
</feature>
<feature type="transmembrane region" description="Helical" evidence="1">
    <location>
        <begin position="160"/>
        <end position="177"/>
    </location>
</feature>
<feature type="transmembrane region" description="Helical" evidence="1">
    <location>
        <begin position="291"/>
        <end position="309"/>
    </location>
</feature>
<comment type="caution">
    <text evidence="2">The sequence shown here is derived from an EMBL/GenBank/DDBJ whole genome shotgun (WGS) entry which is preliminary data.</text>
</comment>
<evidence type="ECO:0000313" key="2">
    <source>
        <dbReference type="EMBL" id="MCU7614264.1"/>
    </source>
</evidence>
<feature type="transmembrane region" description="Helical" evidence="1">
    <location>
        <begin position="183"/>
        <end position="200"/>
    </location>
</feature>
<dbReference type="EMBL" id="JAOTEN010000002">
    <property type="protein sequence ID" value="MCU7614264.1"/>
    <property type="molecule type" value="Genomic_DNA"/>
</dbReference>
<feature type="transmembrane region" description="Helical" evidence="1">
    <location>
        <begin position="7"/>
        <end position="26"/>
    </location>
</feature>
<dbReference type="Pfam" id="PF19528">
    <property type="entry name" value="DUF6056"/>
    <property type="match status" value="1"/>
</dbReference>
<feature type="transmembrane region" description="Helical" evidence="1">
    <location>
        <begin position="315"/>
        <end position="335"/>
    </location>
</feature>
<accession>A0ABT2VX95</accession>